<evidence type="ECO:0008006" key="3">
    <source>
        <dbReference type="Google" id="ProtNLM"/>
    </source>
</evidence>
<dbReference type="AlphaFoldDB" id="A0A6M1LSP0"/>
<evidence type="ECO:0000313" key="2">
    <source>
        <dbReference type="Proteomes" id="UP000475385"/>
    </source>
</evidence>
<comment type="caution">
    <text evidence="1">The sequence shown here is derived from an EMBL/GenBank/DDBJ whole genome shotgun (WGS) entry which is preliminary data.</text>
</comment>
<sequence>MSYRKIPSIGQAHENSCWAACLAWWLKAVQGGRPSWTQAKIMEVYRRSLDGDGAMIPEYMVNAWRNDQRLKMGTMVFKTPNATLDRLPIGPTPVCIAFKHFTGFAHMNVIWPSEGSKVWCMEPYWPFPGVNGKRTGRFVEREINDHFNFGDAVILAWANPFEGESAAPPA</sequence>
<dbReference type="Proteomes" id="UP000475385">
    <property type="component" value="Unassembled WGS sequence"/>
</dbReference>
<name>A0A6M1LSP0_9PROT</name>
<keyword evidence="2" id="KW-1185">Reference proteome</keyword>
<evidence type="ECO:0000313" key="1">
    <source>
        <dbReference type="EMBL" id="NGM23451.1"/>
    </source>
</evidence>
<proteinExistence type="predicted"/>
<gene>
    <name evidence="1" type="ORF">G3576_25790</name>
</gene>
<dbReference type="RefSeq" id="WP_164697371.1">
    <property type="nucleotide sequence ID" value="NZ_JAAIKB010000015.1"/>
</dbReference>
<accession>A0A6M1LSP0</accession>
<protein>
    <recommendedName>
        <fullName evidence="3">Peptidase C39-like domain-containing protein</fullName>
    </recommendedName>
</protein>
<reference evidence="1 2" key="1">
    <citation type="submission" date="2020-03" db="EMBL/GenBank/DDBJ databases">
        <title>Roseomonas stagni sp. nov., isolated from pond water in Japan.</title>
        <authorList>
            <person name="Furuhata K."/>
            <person name="Miyamoto H."/>
            <person name="Goto K."/>
        </authorList>
    </citation>
    <scope>NUCLEOTIDE SEQUENCE [LARGE SCALE GENOMIC DNA]</scope>
    <source>
        <strain evidence="1 2">PeD5</strain>
    </source>
</reference>
<dbReference type="EMBL" id="JAAIKB010000015">
    <property type="protein sequence ID" value="NGM23451.1"/>
    <property type="molecule type" value="Genomic_DNA"/>
</dbReference>
<organism evidence="1 2">
    <name type="scientific">Falsiroseomonas algicola</name>
    <dbReference type="NCBI Taxonomy" id="2716930"/>
    <lineage>
        <taxon>Bacteria</taxon>
        <taxon>Pseudomonadati</taxon>
        <taxon>Pseudomonadota</taxon>
        <taxon>Alphaproteobacteria</taxon>
        <taxon>Acetobacterales</taxon>
        <taxon>Roseomonadaceae</taxon>
        <taxon>Falsiroseomonas</taxon>
    </lineage>
</organism>